<gene>
    <name evidence="1" type="ORF">BpHYR1_017485</name>
</gene>
<protein>
    <submittedName>
        <fullName evidence="1">Uncharacterized protein</fullName>
    </submittedName>
</protein>
<accession>A0A3M7QPS0</accession>
<dbReference type="InterPro" id="IPR035979">
    <property type="entry name" value="RBD_domain_sf"/>
</dbReference>
<dbReference type="AlphaFoldDB" id="A0A3M7QPS0"/>
<name>A0A3M7QPS0_BRAPC</name>
<organism evidence="1 2">
    <name type="scientific">Brachionus plicatilis</name>
    <name type="common">Marine rotifer</name>
    <name type="synonym">Brachionus muelleri</name>
    <dbReference type="NCBI Taxonomy" id="10195"/>
    <lineage>
        <taxon>Eukaryota</taxon>
        <taxon>Metazoa</taxon>
        <taxon>Spiralia</taxon>
        <taxon>Gnathifera</taxon>
        <taxon>Rotifera</taxon>
        <taxon>Eurotatoria</taxon>
        <taxon>Monogononta</taxon>
        <taxon>Pseudotrocha</taxon>
        <taxon>Ploima</taxon>
        <taxon>Brachionidae</taxon>
        <taxon>Brachionus</taxon>
    </lineage>
</organism>
<sequence>MPNKVMVRCFPDELLEDQITDFIDVLQVKIGQLRYARFLVEENESRCVTVGFISFYDLGDNQRCINTMSHRLQLKLSHDISKKISTVIIQHLTNGPSTQLRVYD</sequence>
<evidence type="ECO:0000313" key="1">
    <source>
        <dbReference type="EMBL" id="RNA13074.1"/>
    </source>
</evidence>
<evidence type="ECO:0000313" key="2">
    <source>
        <dbReference type="Proteomes" id="UP000276133"/>
    </source>
</evidence>
<keyword evidence="2" id="KW-1185">Reference proteome</keyword>
<dbReference type="Gene3D" id="3.30.70.330">
    <property type="match status" value="1"/>
</dbReference>
<dbReference type="EMBL" id="REGN01005512">
    <property type="protein sequence ID" value="RNA13074.1"/>
    <property type="molecule type" value="Genomic_DNA"/>
</dbReference>
<dbReference type="OrthoDB" id="267048at2759"/>
<dbReference type="InterPro" id="IPR012677">
    <property type="entry name" value="Nucleotide-bd_a/b_plait_sf"/>
</dbReference>
<comment type="caution">
    <text evidence="1">The sequence shown here is derived from an EMBL/GenBank/DDBJ whole genome shotgun (WGS) entry which is preliminary data.</text>
</comment>
<dbReference type="GO" id="GO:0003676">
    <property type="term" value="F:nucleic acid binding"/>
    <property type="evidence" value="ECO:0007669"/>
    <property type="project" value="InterPro"/>
</dbReference>
<reference evidence="1 2" key="1">
    <citation type="journal article" date="2018" name="Sci. Rep.">
        <title>Genomic signatures of local adaptation to the degree of environmental predictability in rotifers.</title>
        <authorList>
            <person name="Franch-Gras L."/>
            <person name="Hahn C."/>
            <person name="Garcia-Roger E.M."/>
            <person name="Carmona M.J."/>
            <person name="Serra M."/>
            <person name="Gomez A."/>
        </authorList>
    </citation>
    <scope>NUCLEOTIDE SEQUENCE [LARGE SCALE GENOMIC DNA]</scope>
    <source>
        <strain evidence="1">HYR1</strain>
    </source>
</reference>
<proteinExistence type="predicted"/>
<dbReference type="Proteomes" id="UP000276133">
    <property type="component" value="Unassembled WGS sequence"/>
</dbReference>
<dbReference type="SUPFAM" id="SSF54928">
    <property type="entry name" value="RNA-binding domain, RBD"/>
    <property type="match status" value="1"/>
</dbReference>